<reference evidence="2" key="1">
    <citation type="journal article" date="2023" name="Mol. Ecol. Resour.">
        <title>Chromosome-level genome assembly of a triploid poplar Populus alba 'Berolinensis'.</title>
        <authorList>
            <person name="Chen S."/>
            <person name="Yu Y."/>
            <person name="Wang X."/>
            <person name="Wang S."/>
            <person name="Zhang T."/>
            <person name="Zhou Y."/>
            <person name="He R."/>
            <person name="Meng N."/>
            <person name="Wang Y."/>
            <person name="Liu W."/>
            <person name="Liu Z."/>
            <person name="Liu J."/>
            <person name="Guo Q."/>
            <person name="Huang H."/>
            <person name="Sederoff R.R."/>
            <person name="Wang G."/>
            <person name="Qu G."/>
            <person name="Chen S."/>
        </authorList>
    </citation>
    <scope>NUCLEOTIDE SEQUENCE</scope>
    <source>
        <strain evidence="2">SC-2020</strain>
    </source>
</reference>
<gene>
    <name evidence="2" type="ORF">NC653_032215</name>
</gene>
<organism evidence="2 3">
    <name type="scientific">Populus alba x Populus x berolinensis</name>
    <dbReference type="NCBI Taxonomy" id="444605"/>
    <lineage>
        <taxon>Eukaryota</taxon>
        <taxon>Viridiplantae</taxon>
        <taxon>Streptophyta</taxon>
        <taxon>Embryophyta</taxon>
        <taxon>Tracheophyta</taxon>
        <taxon>Spermatophyta</taxon>
        <taxon>Magnoliopsida</taxon>
        <taxon>eudicotyledons</taxon>
        <taxon>Gunneridae</taxon>
        <taxon>Pentapetalae</taxon>
        <taxon>rosids</taxon>
        <taxon>fabids</taxon>
        <taxon>Malpighiales</taxon>
        <taxon>Salicaceae</taxon>
        <taxon>Saliceae</taxon>
        <taxon>Populus</taxon>
    </lineage>
</organism>
<name>A0AAD6LQU2_9ROSI</name>
<dbReference type="GO" id="GO:0050793">
    <property type="term" value="P:regulation of developmental process"/>
    <property type="evidence" value="ECO:0007669"/>
    <property type="project" value="InterPro"/>
</dbReference>
<feature type="chain" id="PRO_5042220746" description="Glycine-rich protein" evidence="1">
    <location>
        <begin position="31"/>
        <end position="93"/>
    </location>
</feature>
<protein>
    <recommendedName>
        <fullName evidence="4">Glycine-rich protein</fullName>
    </recommendedName>
</protein>
<evidence type="ECO:0000256" key="1">
    <source>
        <dbReference type="SAM" id="SignalP"/>
    </source>
</evidence>
<keyword evidence="1" id="KW-0732">Signal</keyword>
<feature type="signal peptide" evidence="1">
    <location>
        <begin position="1"/>
        <end position="30"/>
    </location>
</feature>
<sequence>MARSFKSFSPMINVLLLLLAVSSSFFISDARPLSVAGADHGSMNKGFELFFDGLYIEGIKSGPSHGGIGNKYTNAQTLGAVINSGPSNGGPGH</sequence>
<dbReference type="AlphaFoldDB" id="A0AAD6LQU2"/>
<dbReference type="PANTHER" id="PTHR34663">
    <property type="entry name" value="OS06G0637400 PROTEIN"/>
    <property type="match status" value="1"/>
</dbReference>
<evidence type="ECO:0000313" key="2">
    <source>
        <dbReference type="EMBL" id="KAJ6971623.1"/>
    </source>
</evidence>
<dbReference type="GO" id="GO:0045087">
    <property type="term" value="P:innate immune response"/>
    <property type="evidence" value="ECO:0007669"/>
    <property type="project" value="InterPro"/>
</dbReference>
<dbReference type="InterPro" id="IPR044700">
    <property type="entry name" value="PIP2/PIPL1"/>
</dbReference>
<dbReference type="EMBL" id="JAQIZT010000014">
    <property type="protein sequence ID" value="KAJ6971623.1"/>
    <property type="molecule type" value="Genomic_DNA"/>
</dbReference>
<accession>A0AAD6LQU2</accession>
<evidence type="ECO:0008006" key="4">
    <source>
        <dbReference type="Google" id="ProtNLM"/>
    </source>
</evidence>
<evidence type="ECO:0000313" key="3">
    <source>
        <dbReference type="Proteomes" id="UP001164929"/>
    </source>
</evidence>
<comment type="caution">
    <text evidence="2">The sequence shown here is derived from an EMBL/GenBank/DDBJ whole genome shotgun (WGS) entry which is preliminary data.</text>
</comment>
<proteinExistence type="predicted"/>
<dbReference type="PANTHER" id="PTHR34663:SF11">
    <property type="entry name" value="DERMOKINE-LIKE"/>
    <property type="match status" value="1"/>
</dbReference>
<keyword evidence="3" id="KW-1185">Reference proteome</keyword>
<dbReference type="Proteomes" id="UP001164929">
    <property type="component" value="Chromosome 14"/>
</dbReference>